<keyword evidence="5" id="KW-0998">Cell outer membrane</keyword>
<dbReference type="InterPro" id="IPR050810">
    <property type="entry name" value="Bact_Secretion_Sys_Channel"/>
</dbReference>
<feature type="region of interest" description="Disordered" evidence="8">
    <location>
        <begin position="603"/>
        <end position="688"/>
    </location>
</feature>
<dbReference type="AlphaFoldDB" id="A0A6L6PZ70"/>
<evidence type="ECO:0000256" key="2">
    <source>
        <dbReference type="ARBA" id="ARBA00022448"/>
    </source>
</evidence>
<dbReference type="InterPro" id="IPR038591">
    <property type="entry name" value="NolW-like_sf"/>
</dbReference>
<sequence length="688" mass="73229">MAALCAASLAGCAGPRAFREGQGLLAAGQYEQGLAQLEAAVQHEPGNGEYRLALASQRTSVINRLLAAADMARSEGRADEARQYFARVQSIEPANAMARQGLQNLAMDRQHETLAREAAQLVEEGSPASLLQAQDKLRQVLAENPFQRQALAVKERFDELHGRQARTDARLSARFQKPITLEFQDAPLRTILDAIAQMAGLNIFYDADVRPDLKGTLRAKDMSVEDCLNLLLTTSQLRQKVLSQNAVLIYPNAQQKVKDYQTLVVRTFILANADVKAVANSIKTIVKTQDLVVDERLGMLIMRDTPEAVRLAERLVALQDVGDPEVVLDVEIVEVKRSRLLELGIQWPTQLALSPLQLDKTPLTLRNLRGIRSATTAATIDSLRINARKEDQDGNILANPRIRVRNKEKAKVTIGDRVPVITTTSTNLAVTESVNYLDVGLKLEVEPTISLDDEVAIKVGLEVSNLVREVISKTGTLSYQIGARSANTVLRLKHGETQVLAGLISDEDRSNANKVPGAGELPLLGRLFGSQKDDAQRTEILLSITPRIVRAIRRPELPAAEFDAGTEALAGAKPLTLAPVVGAVPAQPAAAQPAAAQPAAAQPAAAQPAAAQPAAAQPAAAQPATAQPAAAQPAAAQPAAAQPAAPLSETASPPGAWSPSKAPAVAPLPVPPSPAPVPITAKGKTGHS</sequence>
<dbReference type="InterPro" id="IPR004846">
    <property type="entry name" value="T2SS/T3SS_dom"/>
</dbReference>
<evidence type="ECO:0000256" key="5">
    <source>
        <dbReference type="ARBA" id="ARBA00023237"/>
    </source>
</evidence>
<reference evidence="10 11" key="1">
    <citation type="submission" date="2019-11" db="EMBL/GenBank/DDBJ databases">
        <title>Type strains purchased from KCTC, JCM and DSMZ.</title>
        <authorList>
            <person name="Lu H."/>
        </authorList>
    </citation>
    <scope>NUCLEOTIDE SEQUENCE [LARGE SCALE GENOMIC DNA]</scope>
    <source>
        <strain evidence="10 11">KCTC 42409</strain>
    </source>
</reference>
<feature type="domain" description="Secretin/TonB short N-terminal" evidence="9">
    <location>
        <begin position="201"/>
        <end position="252"/>
    </location>
</feature>
<evidence type="ECO:0000256" key="1">
    <source>
        <dbReference type="ARBA" id="ARBA00004370"/>
    </source>
</evidence>
<dbReference type="EMBL" id="WNLA01000005">
    <property type="protein sequence ID" value="MTW02431.1"/>
    <property type="molecule type" value="Genomic_DNA"/>
</dbReference>
<keyword evidence="4" id="KW-0472">Membrane</keyword>
<dbReference type="PANTHER" id="PTHR30332:SF17">
    <property type="entry name" value="TYPE IV PILIATION SYSTEM PROTEIN DR_0774-RELATED"/>
    <property type="match status" value="1"/>
</dbReference>
<dbReference type="SUPFAM" id="SSF48452">
    <property type="entry name" value="TPR-like"/>
    <property type="match status" value="1"/>
</dbReference>
<dbReference type="Pfam" id="PF00263">
    <property type="entry name" value="Secretin"/>
    <property type="match status" value="1"/>
</dbReference>
<proteinExistence type="inferred from homology"/>
<accession>A0A6L6PZ70</accession>
<dbReference type="Pfam" id="PF03958">
    <property type="entry name" value="Secretin_N"/>
    <property type="match status" value="1"/>
</dbReference>
<dbReference type="PANTHER" id="PTHR30332">
    <property type="entry name" value="PROBABLE GENERAL SECRETION PATHWAY PROTEIN D"/>
    <property type="match status" value="1"/>
</dbReference>
<dbReference type="GO" id="GO:0009279">
    <property type="term" value="C:cell outer membrane"/>
    <property type="evidence" value="ECO:0007669"/>
    <property type="project" value="UniProtKB-SubCell"/>
</dbReference>
<evidence type="ECO:0000256" key="4">
    <source>
        <dbReference type="ARBA" id="ARBA00023136"/>
    </source>
</evidence>
<protein>
    <submittedName>
        <fullName evidence="10">General secretion pathway protein GspD</fullName>
    </submittedName>
</protein>
<evidence type="ECO:0000259" key="9">
    <source>
        <dbReference type="SMART" id="SM00965"/>
    </source>
</evidence>
<comment type="subcellular location">
    <subcellularLocation>
        <location evidence="7">Cell outer membrane</location>
    </subcellularLocation>
    <subcellularLocation>
        <location evidence="1">Membrane</location>
    </subcellularLocation>
</comment>
<feature type="compositionally biased region" description="Pro residues" evidence="8">
    <location>
        <begin position="666"/>
        <end position="677"/>
    </location>
</feature>
<dbReference type="Gene3D" id="1.25.40.10">
    <property type="entry name" value="Tetratricopeptide repeat domain"/>
    <property type="match status" value="1"/>
</dbReference>
<dbReference type="InterPro" id="IPR011990">
    <property type="entry name" value="TPR-like_helical_dom_sf"/>
</dbReference>
<evidence type="ECO:0000256" key="3">
    <source>
        <dbReference type="ARBA" id="ARBA00022729"/>
    </source>
</evidence>
<evidence type="ECO:0000256" key="6">
    <source>
        <dbReference type="RuleBase" id="RU004003"/>
    </source>
</evidence>
<gene>
    <name evidence="10" type="ORF">GM668_10095</name>
</gene>
<evidence type="ECO:0000313" key="11">
    <source>
        <dbReference type="Proteomes" id="UP000484015"/>
    </source>
</evidence>
<comment type="similarity">
    <text evidence="6">Belongs to the bacterial secretin family.</text>
</comment>
<comment type="caution">
    <text evidence="10">The sequence shown here is derived from an EMBL/GenBank/DDBJ whole genome shotgun (WGS) entry which is preliminary data.</text>
</comment>
<organism evidence="10 11">
    <name type="scientific">Pseudoduganella ginsengisoli</name>
    <dbReference type="NCBI Taxonomy" id="1462440"/>
    <lineage>
        <taxon>Bacteria</taxon>
        <taxon>Pseudomonadati</taxon>
        <taxon>Pseudomonadota</taxon>
        <taxon>Betaproteobacteria</taxon>
        <taxon>Burkholderiales</taxon>
        <taxon>Oxalobacteraceae</taxon>
        <taxon>Telluria group</taxon>
        <taxon>Pseudoduganella</taxon>
    </lineage>
</organism>
<dbReference type="InterPro" id="IPR005644">
    <property type="entry name" value="NolW-like"/>
</dbReference>
<keyword evidence="11" id="KW-1185">Reference proteome</keyword>
<feature type="compositionally biased region" description="Low complexity" evidence="8">
    <location>
        <begin position="603"/>
        <end position="646"/>
    </location>
</feature>
<dbReference type="InterPro" id="IPR001775">
    <property type="entry name" value="GspD/PilQ"/>
</dbReference>
<dbReference type="SMART" id="SM00965">
    <property type="entry name" value="STN"/>
    <property type="match status" value="1"/>
</dbReference>
<dbReference type="GO" id="GO:0009306">
    <property type="term" value="P:protein secretion"/>
    <property type="evidence" value="ECO:0007669"/>
    <property type="project" value="InterPro"/>
</dbReference>
<keyword evidence="2 7" id="KW-0813">Transport</keyword>
<dbReference type="Gene3D" id="3.30.1370.120">
    <property type="match status" value="1"/>
</dbReference>
<name>A0A6L6PZ70_9BURK</name>
<keyword evidence="3" id="KW-0732">Signal</keyword>
<dbReference type="InterPro" id="IPR011662">
    <property type="entry name" value="Secretin/TonB_short_N"/>
</dbReference>
<dbReference type="Proteomes" id="UP000484015">
    <property type="component" value="Unassembled WGS sequence"/>
</dbReference>
<evidence type="ECO:0000256" key="7">
    <source>
        <dbReference type="RuleBase" id="RU004004"/>
    </source>
</evidence>
<evidence type="ECO:0000313" key="10">
    <source>
        <dbReference type="EMBL" id="MTW02431.1"/>
    </source>
</evidence>
<dbReference type="PRINTS" id="PR00811">
    <property type="entry name" value="BCTERIALGSPD"/>
</dbReference>
<dbReference type="GO" id="GO:0015627">
    <property type="term" value="C:type II protein secretion system complex"/>
    <property type="evidence" value="ECO:0007669"/>
    <property type="project" value="TreeGrafter"/>
</dbReference>
<evidence type="ECO:0000256" key="8">
    <source>
        <dbReference type="SAM" id="MobiDB-lite"/>
    </source>
</evidence>
<dbReference type="Gene3D" id="3.30.1370.130">
    <property type="match status" value="1"/>
</dbReference>